<dbReference type="Proteomes" id="UP000242869">
    <property type="component" value="Unassembled WGS sequence"/>
</dbReference>
<evidence type="ECO:0000256" key="2">
    <source>
        <dbReference type="SAM" id="SignalP"/>
    </source>
</evidence>
<evidence type="ECO:0000313" key="5">
    <source>
        <dbReference type="Proteomes" id="UP000242869"/>
    </source>
</evidence>
<proteinExistence type="predicted"/>
<feature type="domain" description="Solute-binding protein family 3/N-terminal" evidence="3">
    <location>
        <begin position="25"/>
        <end position="248"/>
    </location>
</feature>
<accession>A0A1I5BY03</accession>
<evidence type="ECO:0000313" key="4">
    <source>
        <dbReference type="EMBL" id="SFN79587.1"/>
    </source>
</evidence>
<dbReference type="AlphaFoldDB" id="A0A1I5BY03"/>
<dbReference type="EMBL" id="FOVE01000017">
    <property type="protein sequence ID" value="SFN79587.1"/>
    <property type="molecule type" value="Genomic_DNA"/>
</dbReference>
<name>A0A1I5BY03_9NEIS</name>
<evidence type="ECO:0000256" key="1">
    <source>
        <dbReference type="ARBA" id="ARBA00022729"/>
    </source>
</evidence>
<dbReference type="SUPFAM" id="SSF53850">
    <property type="entry name" value="Periplasmic binding protein-like II"/>
    <property type="match status" value="1"/>
</dbReference>
<dbReference type="STRING" id="83765.SAMN05660284_02290"/>
<dbReference type="Pfam" id="PF00497">
    <property type="entry name" value="SBP_bac_3"/>
    <property type="match status" value="1"/>
</dbReference>
<reference evidence="5" key="1">
    <citation type="submission" date="2016-10" db="EMBL/GenBank/DDBJ databases">
        <authorList>
            <person name="Varghese N."/>
            <person name="Submissions S."/>
        </authorList>
    </citation>
    <scope>NUCLEOTIDE SEQUENCE [LARGE SCALE GENOMIC DNA]</scope>
    <source>
        <strain evidence="5">DSM 6150</strain>
    </source>
</reference>
<sequence>MSFRRLILTLTLLLICSPGMTAEPPLILATQEYPPYIINTDQGAQGLAVDIVRTAFSRIGQPVKFEFYPFARGLNMVLNGEADGFFSIKKTPERESSLLFPKKALINQDYVFFVRKDSKWRFNGSLDSLADARIGVVHATSYGNRFDSAVQAGRFKKLDPASNNTMTFRKLLAGRVDAVICSRLVGLYYLRMLNGLNDVEVSGPPIETTVSYMVFSRHKDYASLSRHFDQAMESMERDGTLEKMFATHQLPQARIPPKRR</sequence>
<keyword evidence="5" id="KW-1185">Reference proteome</keyword>
<dbReference type="OrthoDB" id="8907081at2"/>
<feature type="chain" id="PRO_5017371205" evidence="2">
    <location>
        <begin position="22"/>
        <end position="260"/>
    </location>
</feature>
<dbReference type="Gene3D" id="3.40.190.10">
    <property type="entry name" value="Periplasmic binding protein-like II"/>
    <property type="match status" value="2"/>
</dbReference>
<dbReference type="PANTHER" id="PTHR35936:SF25">
    <property type="entry name" value="ABC TRANSPORTER SUBSTRATE-BINDING PROTEIN"/>
    <property type="match status" value="1"/>
</dbReference>
<protein>
    <submittedName>
        <fullName evidence="4">Polar amino acid transport system substrate-binding protein</fullName>
    </submittedName>
</protein>
<dbReference type="PANTHER" id="PTHR35936">
    <property type="entry name" value="MEMBRANE-BOUND LYTIC MUREIN TRANSGLYCOSYLASE F"/>
    <property type="match status" value="1"/>
</dbReference>
<feature type="signal peptide" evidence="2">
    <location>
        <begin position="1"/>
        <end position="21"/>
    </location>
</feature>
<organism evidence="4 5">
    <name type="scientific">Formivibrio citricus</name>
    <dbReference type="NCBI Taxonomy" id="83765"/>
    <lineage>
        <taxon>Bacteria</taxon>
        <taxon>Pseudomonadati</taxon>
        <taxon>Pseudomonadota</taxon>
        <taxon>Betaproteobacteria</taxon>
        <taxon>Neisseriales</taxon>
        <taxon>Chitinibacteraceae</taxon>
        <taxon>Formivibrio</taxon>
    </lineage>
</organism>
<keyword evidence="1 2" id="KW-0732">Signal</keyword>
<dbReference type="SMART" id="SM00062">
    <property type="entry name" value="PBPb"/>
    <property type="match status" value="1"/>
</dbReference>
<evidence type="ECO:0000259" key="3">
    <source>
        <dbReference type="SMART" id="SM00062"/>
    </source>
</evidence>
<gene>
    <name evidence="4" type="ORF">SAMN05660284_02290</name>
</gene>
<dbReference type="InterPro" id="IPR001638">
    <property type="entry name" value="Solute-binding_3/MltF_N"/>
</dbReference>